<name>A0A1D7U5F5_9HYPH</name>
<keyword evidence="1" id="KW-1133">Transmembrane helix</keyword>
<dbReference type="Pfam" id="PF07077">
    <property type="entry name" value="DUF1345"/>
    <property type="match status" value="1"/>
</dbReference>
<keyword evidence="1" id="KW-0812">Transmembrane</keyword>
<dbReference type="Proteomes" id="UP000094969">
    <property type="component" value="Chromosome"/>
</dbReference>
<reference evidence="2 3" key="1">
    <citation type="journal article" date="2015" name="Antonie Van Leeuwenhoek">
        <title>Bosea vaviloviae sp. nov., a new species of slow-growing rhizobia isolated from nodules of the relict species Vavilovia formosa (Stev.) Fed.</title>
        <authorList>
            <person name="Safronova V.I."/>
            <person name="Kuznetsova I.G."/>
            <person name="Sazanova A.L."/>
            <person name="Kimeklis A.K."/>
            <person name="Belimov A.A."/>
            <person name="Andronov E.E."/>
            <person name="Pinaev A.G."/>
            <person name="Chizhevskaya E.P."/>
            <person name="Pukhaev A.R."/>
            <person name="Popov K.P."/>
            <person name="Willems A."/>
            <person name="Tikhonovich I.A."/>
        </authorList>
    </citation>
    <scope>NUCLEOTIDE SEQUENCE [LARGE SCALE GENOMIC DNA]</scope>
    <source>
        <strain evidence="2 3">Vaf18</strain>
    </source>
</reference>
<keyword evidence="1" id="KW-0472">Membrane</keyword>
<dbReference type="OrthoDB" id="64737at2"/>
<feature type="transmembrane region" description="Helical" evidence="1">
    <location>
        <begin position="89"/>
        <end position="110"/>
    </location>
</feature>
<feature type="transmembrane region" description="Helical" evidence="1">
    <location>
        <begin position="122"/>
        <end position="147"/>
    </location>
</feature>
<gene>
    <name evidence="2" type="ORF">BHK69_21035</name>
</gene>
<organism evidence="2 3">
    <name type="scientific">Bosea vaviloviae</name>
    <dbReference type="NCBI Taxonomy" id="1526658"/>
    <lineage>
        <taxon>Bacteria</taxon>
        <taxon>Pseudomonadati</taxon>
        <taxon>Pseudomonadota</taxon>
        <taxon>Alphaproteobacteria</taxon>
        <taxon>Hyphomicrobiales</taxon>
        <taxon>Boseaceae</taxon>
        <taxon>Bosea</taxon>
    </lineage>
</organism>
<dbReference type="EMBL" id="CP017147">
    <property type="protein sequence ID" value="AOO82597.1"/>
    <property type="molecule type" value="Genomic_DNA"/>
</dbReference>
<evidence type="ECO:0008006" key="4">
    <source>
        <dbReference type="Google" id="ProtNLM"/>
    </source>
</evidence>
<evidence type="ECO:0000313" key="3">
    <source>
        <dbReference type="Proteomes" id="UP000094969"/>
    </source>
</evidence>
<dbReference type="STRING" id="1526658.BHK69_21035"/>
<accession>A0A1D7U5F5</accession>
<dbReference type="KEGG" id="bvv:BHK69_21035"/>
<feature type="transmembrane region" description="Helical" evidence="1">
    <location>
        <begin position="50"/>
        <end position="69"/>
    </location>
</feature>
<evidence type="ECO:0000256" key="1">
    <source>
        <dbReference type="SAM" id="Phobius"/>
    </source>
</evidence>
<evidence type="ECO:0000313" key="2">
    <source>
        <dbReference type="EMBL" id="AOO82597.1"/>
    </source>
</evidence>
<protein>
    <recommendedName>
        <fullName evidence="4">DUF1345 domain-containing protein</fullName>
    </recommendedName>
</protein>
<dbReference type="AlphaFoldDB" id="A0A1D7U5F5"/>
<dbReference type="InterPro" id="IPR009781">
    <property type="entry name" value="DUF1345"/>
</dbReference>
<keyword evidence="3" id="KW-1185">Reference proteome</keyword>
<dbReference type="RefSeq" id="WP_069691803.1">
    <property type="nucleotide sequence ID" value="NZ_CP017147.1"/>
</dbReference>
<sequence length="235" mass="25992">MDSSALDRHRRRWLPIRYLRARPRLFLCTALGVLVSLVLPDIWRPTTRALVAWNAATIAFLVSIVVMMLRATHHTIRRKAAIQDEGQFLILSLVILAAIASIGAIVAELGSVKDVTGIAKGLHLGLAFLTIVSAWGFVHVMFALHYAHEYYDEWRSHPEAVPQSRGGLDIPGNEDCPDYMDFLYFSFVIGVASATADINITSRSIRRVALVHCVLAFFFNLAILGLTINIAAGLI</sequence>
<feature type="transmembrane region" description="Helical" evidence="1">
    <location>
        <begin position="208"/>
        <end position="232"/>
    </location>
</feature>
<proteinExistence type="predicted"/>